<reference evidence="6 7" key="1">
    <citation type="submission" date="2022-05" db="EMBL/GenBank/DDBJ databases">
        <authorList>
            <consortium name="Genoscope - CEA"/>
            <person name="William W."/>
        </authorList>
    </citation>
    <scope>NUCLEOTIDE SEQUENCE [LARGE SCALE GENOMIC DNA]</scope>
</reference>
<keyword evidence="1" id="KW-0547">Nucleotide-binding</keyword>
<organism evidence="6 7">
    <name type="scientific">Porites evermanni</name>
    <dbReference type="NCBI Taxonomy" id="104178"/>
    <lineage>
        <taxon>Eukaryota</taxon>
        <taxon>Metazoa</taxon>
        <taxon>Cnidaria</taxon>
        <taxon>Anthozoa</taxon>
        <taxon>Hexacorallia</taxon>
        <taxon>Scleractinia</taxon>
        <taxon>Fungiina</taxon>
        <taxon>Poritidae</taxon>
        <taxon>Porites</taxon>
    </lineage>
</organism>
<dbReference type="PANTHER" id="PTHR13140:SF745">
    <property type="entry name" value="UNCONVENTIONAL MYOSIN-VI"/>
    <property type="match status" value="1"/>
</dbReference>
<dbReference type="PANTHER" id="PTHR13140">
    <property type="entry name" value="MYOSIN"/>
    <property type="match status" value="1"/>
</dbReference>
<evidence type="ECO:0000256" key="3">
    <source>
        <dbReference type="ARBA" id="ARBA00023203"/>
    </source>
</evidence>
<keyword evidence="2" id="KW-0067">ATP-binding</keyword>
<dbReference type="PRINTS" id="PR00193">
    <property type="entry name" value="MYOSINHEAVY"/>
</dbReference>
<gene>
    <name evidence="6" type="ORF">PEVE_00035927</name>
</gene>
<keyword evidence="7" id="KW-1185">Reference proteome</keyword>
<dbReference type="SMART" id="SM00242">
    <property type="entry name" value="MYSc"/>
    <property type="match status" value="1"/>
</dbReference>
<evidence type="ECO:0000256" key="1">
    <source>
        <dbReference type="ARBA" id="ARBA00022741"/>
    </source>
</evidence>
<protein>
    <recommendedName>
        <fullName evidence="5">Myosin motor domain-containing protein</fullName>
    </recommendedName>
</protein>
<keyword evidence="4" id="KW-0505">Motor protein</keyword>
<dbReference type="Pfam" id="PF00063">
    <property type="entry name" value="Myosin_head"/>
    <property type="match status" value="1"/>
</dbReference>
<feature type="non-terminal residue" evidence="6">
    <location>
        <position position="152"/>
    </location>
</feature>
<dbReference type="InterPro" id="IPR001609">
    <property type="entry name" value="Myosin_head_motor_dom-like"/>
</dbReference>
<dbReference type="Proteomes" id="UP001159427">
    <property type="component" value="Unassembled WGS sequence"/>
</dbReference>
<feature type="domain" description="Myosin motor" evidence="5">
    <location>
        <begin position="1"/>
        <end position="152"/>
    </location>
</feature>
<dbReference type="Gene3D" id="1.20.120.720">
    <property type="entry name" value="Myosin VI head, motor domain, U50 subdomain"/>
    <property type="match status" value="1"/>
</dbReference>
<evidence type="ECO:0000313" key="7">
    <source>
        <dbReference type="Proteomes" id="UP001159427"/>
    </source>
</evidence>
<keyword evidence="4" id="KW-0518">Myosin</keyword>
<dbReference type="InterPro" id="IPR027417">
    <property type="entry name" value="P-loop_NTPase"/>
</dbReference>
<proteinExistence type="inferred from homology"/>
<accession>A0ABN8T2R3</accession>
<evidence type="ECO:0000256" key="4">
    <source>
        <dbReference type="PROSITE-ProRule" id="PRU00782"/>
    </source>
</evidence>
<sequence length="152" mass="17228">MSSKSTNSLHTAAQLLDVSPEELKMSLTTRMMSAGGVSLLLSFHRVPLKPEQASAARDALGKALYTKLFDHIVAQVNQCFPFESSSTYIGVLDIAGFEYYEFNSFEQFCINYCNEKLQQLFNDRILKQEQELYDREGLGVKTVTYMDNQDCI</sequence>
<comment type="caution">
    <text evidence="6">The sequence shown here is derived from an EMBL/GenBank/DDBJ whole genome shotgun (WGS) entry which is preliminary data.</text>
</comment>
<dbReference type="Gene3D" id="1.20.58.530">
    <property type="match status" value="1"/>
</dbReference>
<comment type="caution">
    <text evidence="4">Lacks conserved residue(s) required for the propagation of feature annotation.</text>
</comment>
<evidence type="ECO:0000259" key="5">
    <source>
        <dbReference type="PROSITE" id="PS51456"/>
    </source>
</evidence>
<keyword evidence="3 4" id="KW-0009">Actin-binding</keyword>
<dbReference type="EMBL" id="CALNXI010005640">
    <property type="protein sequence ID" value="CAH3198230.1"/>
    <property type="molecule type" value="Genomic_DNA"/>
</dbReference>
<evidence type="ECO:0000313" key="6">
    <source>
        <dbReference type="EMBL" id="CAH3198230.1"/>
    </source>
</evidence>
<evidence type="ECO:0000256" key="2">
    <source>
        <dbReference type="ARBA" id="ARBA00022840"/>
    </source>
</evidence>
<comment type="similarity">
    <text evidence="4">Belongs to the TRAFAC class myosin-kinesin ATPase superfamily. Myosin family.</text>
</comment>
<dbReference type="PROSITE" id="PS51456">
    <property type="entry name" value="MYOSIN_MOTOR"/>
    <property type="match status" value="1"/>
</dbReference>
<dbReference type="SUPFAM" id="SSF52540">
    <property type="entry name" value="P-loop containing nucleoside triphosphate hydrolases"/>
    <property type="match status" value="1"/>
</dbReference>
<name>A0ABN8T2R3_9CNID</name>